<dbReference type="Proteomes" id="UP000694425">
    <property type="component" value="Unplaced"/>
</dbReference>
<dbReference type="Ensembl" id="ENSNVIT00000032010.1">
    <property type="protein sequence ID" value="ENSNVIP00000027588.1"/>
    <property type="gene ID" value="ENSNVIG00000021323.1"/>
</dbReference>
<dbReference type="SUPFAM" id="SSF90096">
    <property type="entry name" value="Subunits of heterodimeric actin filament capping protein Capz"/>
    <property type="match status" value="1"/>
</dbReference>
<organism evidence="1 2">
    <name type="scientific">Neovison vison</name>
    <name type="common">American mink</name>
    <name type="synonym">Mustela vison</name>
    <dbReference type="NCBI Taxonomy" id="452646"/>
    <lineage>
        <taxon>Eukaryota</taxon>
        <taxon>Metazoa</taxon>
        <taxon>Chordata</taxon>
        <taxon>Craniata</taxon>
        <taxon>Vertebrata</taxon>
        <taxon>Euteleostomi</taxon>
        <taxon>Mammalia</taxon>
        <taxon>Eutheria</taxon>
        <taxon>Laurasiatheria</taxon>
        <taxon>Carnivora</taxon>
        <taxon>Caniformia</taxon>
        <taxon>Musteloidea</taxon>
        <taxon>Mustelidae</taxon>
        <taxon>Mustelinae</taxon>
        <taxon>Neogale</taxon>
    </lineage>
</organism>
<reference evidence="1" key="1">
    <citation type="submission" date="2025-08" db="UniProtKB">
        <authorList>
            <consortium name="Ensembl"/>
        </authorList>
    </citation>
    <scope>IDENTIFICATION</scope>
</reference>
<dbReference type="GeneTree" id="ENSGT00940000164980"/>
<evidence type="ECO:0000313" key="1">
    <source>
        <dbReference type="Ensembl" id="ENSNVIP00000027588.1"/>
    </source>
</evidence>
<proteinExistence type="predicted"/>
<dbReference type="InterPro" id="IPR042489">
    <property type="entry name" value="CapZ_alpha_1"/>
</dbReference>
<protein>
    <submittedName>
        <fullName evidence="1">Uncharacterized protein</fullName>
    </submittedName>
</protein>
<name>A0A8C7BUT7_NEOVI</name>
<dbReference type="AlphaFoldDB" id="A0A8C7BUT7"/>
<accession>A0A8C7BUT7</accession>
<reference evidence="1" key="2">
    <citation type="submission" date="2025-09" db="UniProtKB">
        <authorList>
            <consortium name="Ensembl"/>
        </authorList>
    </citation>
    <scope>IDENTIFICATION</scope>
</reference>
<keyword evidence="2" id="KW-1185">Reference proteome</keyword>
<sequence length="87" mass="10041">MAKFEDRVSDEEKVRVAAEFITHAPSGEFNEVFNNLNGRHIHPSPSDCFDDHLLHLITVMFKSLDWAFQVLLWEQRKTVNILGTCVV</sequence>
<dbReference type="InterPro" id="IPR037282">
    <property type="entry name" value="CapZ_alpha/beta"/>
</dbReference>
<dbReference type="Gene3D" id="3.30.1140.60">
    <property type="entry name" value="F-actin capping protein, alpha subunit"/>
    <property type="match status" value="1"/>
</dbReference>
<evidence type="ECO:0000313" key="2">
    <source>
        <dbReference type="Proteomes" id="UP000694425"/>
    </source>
</evidence>